<gene>
    <name evidence="2" type="ORF">A5683_16615</name>
</gene>
<dbReference type="AlphaFoldDB" id="A0A1A2TSN2"/>
<accession>A0A1A2TSN2</accession>
<accession>A0A1A2TRY0</accession>
<sequence>MLRATDRDGLVGRREAAQALEFVRALRDQLEEMFLELAWVERQRLHNSRGSRASALRWKAAVLRRDINEAQILIDRLQRRYLNDDYH</sequence>
<feature type="coiled-coil region" evidence="1">
    <location>
        <begin position="13"/>
        <end position="80"/>
    </location>
</feature>
<keyword evidence="1" id="KW-0175">Coiled coil</keyword>
<dbReference type="RefSeq" id="WP_067828412.1">
    <property type="nucleotide sequence ID" value="NZ_LZJP01000060.1"/>
</dbReference>
<proteinExistence type="predicted"/>
<evidence type="ECO:0000313" key="2">
    <source>
        <dbReference type="EMBL" id="OBH78797.1"/>
    </source>
</evidence>
<dbReference type="Proteomes" id="UP000092389">
    <property type="component" value="Unassembled WGS sequence"/>
</dbReference>
<dbReference type="OrthoDB" id="4752511at2"/>
<evidence type="ECO:0000256" key="1">
    <source>
        <dbReference type="SAM" id="Coils"/>
    </source>
</evidence>
<dbReference type="EMBL" id="LZJU01000047">
    <property type="protein sequence ID" value="OBH78797.1"/>
    <property type="molecule type" value="Genomic_DNA"/>
</dbReference>
<protein>
    <submittedName>
        <fullName evidence="2">Uncharacterized protein</fullName>
    </submittedName>
</protein>
<comment type="caution">
    <text evidence="2">The sequence shown here is derived from an EMBL/GenBank/DDBJ whole genome shotgun (WGS) entry which is preliminary data.</text>
</comment>
<evidence type="ECO:0000313" key="3">
    <source>
        <dbReference type="Proteomes" id="UP000092389"/>
    </source>
</evidence>
<organism evidence="2 3">
    <name type="scientific">Mycobacterium mantenii</name>
    <dbReference type="NCBI Taxonomy" id="560555"/>
    <lineage>
        <taxon>Bacteria</taxon>
        <taxon>Bacillati</taxon>
        <taxon>Actinomycetota</taxon>
        <taxon>Actinomycetes</taxon>
        <taxon>Mycobacteriales</taxon>
        <taxon>Mycobacteriaceae</taxon>
        <taxon>Mycobacterium</taxon>
        <taxon>Mycobacterium avium complex (MAC)</taxon>
    </lineage>
</organism>
<reference evidence="2 3" key="1">
    <citation type="submission" date="2016-06" db="EMBL/GenBank/DDBJ databases">
        <authorList>
            <person name="Kjaerup R.B."/>
            <person name="Dalgaard T.S."/>
            <person name="Juul-Madsen H.R."/>
        </authorList>
    </citation>
    <scope>NUCLEOTIDE SEQUENCE [LARGE SCALE GENOMIC DNA]</scope>
    <source>
        <strain evidence="2 3">E152</strain>
    </source>
</reference>
<name>A0A1A2TSN2_MYCNT</name>